<sequence>MGELVFVPVSAHELESLRRGETRNMRGFAGTQRMLDTFGYTDGADEEVEYALCMIAGVDALVSHGRRLVLAVATDDHEPDLGPDADFGLVQVGPFGWRRVQSIFADESEGDAAASDVQIPQAADNDSVLAAAWESDIVQGFLEKHDLMWFGPSEAQRLIE</sequence>
<dbReference type="EMBL" id="VFOR01000002">
    <property type="protein sequence ID" value="TQL57657.1"/>
    <property type="molecule type" value="Genomic_DNA"/>
</dbReference>
<accession>A0A542ZBD8</accession>
<name>A0A542ZBD8_9ACTN</name>
<dbReference type="InterPro" id="IPR054206">
    <property type="entry name" value="DUF6912"/>
</dbReference>
<dbReference type="Proteomes" id="UP000316196">
    <property type="component" value="Unassembled WGS sequence"/>
</dbReference>
<comment type="caution">
    <text evidence="1">The sequence shown here is derived from an EMBL/GenBank/DDBJ whole genome shotgun (WGS) entry which is preliminary data.</text>
</comment>
<protein>
    <submittedName>
        <fullName evidence="1">Uncharacterized protein</fullName>
    </submittedName>
</protein>
<organism evidence="1 2">
    <name type="scientific">Propioniferax innocua</name>
    <dbReference type="NCBI Taxonomy" id="1753"/>
    <lineage>
        <taxon>Bacteria</taxon>
        <taxon>Bacillati</taxon>
        <taxon>Actinomycetota</taxon>
        <taxon>Actinomycetes</taxon>
        <taxon>Propionibacteriales</taxon>
        <taxon>Propionibacteriaceae</taxon>
        <taxon>Propioniferax</taxon>
    </lineage>
</organism>
<evidence type="ECO:0000313" key="2">
    <source>
        <dbReference type="Proteomes" id="UP000316196"/>
    </source>
</evidence>
<proteinExistence type="predicted"/>
<dbReference type="RefSeq" id="WP_142093513.1">
    <property type="nucleotide sequence ID" value="NZ_BAAAMD010000003.1"/>
</dbReference>
<dbReference type="OrthoDB" id="3827911at2"/>
<reference evidence="1 2" key="1">
    <citation type="submission" date="2019-06" db="EMBL/GenBank/DDBJ databases">
        <title>Sequencing the genomes of 1000 actinobacteria strains.</title>
        <authorList>
            <person name="Klenk H.-P."/>
        </authorList>
    </citation>
    <scope>NUCLEOTIDE SEQUENCE [LARGE SCALE GENOMIC DNA]</scope>
    <source>
        <strain evidence="1 2">DSM 8251</strain>
    </source>
</reference>
<gene>
    <name evidence="1" type="ORF">FB460_1494</name>
</gene>
<evidence type="ECO:0000313" key="1">
    <source>
        <dbReference type="EMBL" id="TQL57657.1"/>
    </source>
</evidence>
<dbReference type="AlphaFoldDB" id="A0A542ZBD8"/>
<dbReference type="Pfam" id="PF21853">
    <property type="entry name" value="DUF6912"/>
    <property type="match status" value="1"/>
</dbReference>
<keyword evidence="2" id="KW-1185">Reference proteome</keyword>